<evidence type="ECO:0000313" key="2">
    <source>
        <dbReference type="EMBL" id="MBH8554335.1"/>
    </source>
</evidence>
<dbReference type="AlphaFoldDB" id="A0A8J7HLD3"/>
<organism evidence="2 3">
    <name type="scientific">Atlanticothrix silvestris CENA357</name>
    <dbReference type="NCBI Taxonomy" id="1725252"/>
    <lineage>
        <taxon>Bacteria</taxon>
        <taxon>Bacillati</taxon>
        <taxon>Cyanobacteriota</taxon>
        <taxon>Cyanophyceae</taxon>
        <taxon>Nostocales</taxon>
        <taxon>Nodulariaceae</taxon>
        <taxon>Atlanticothrix</taxon>
        <taxon>Atlanticothrix silvestris</taxon>
    </lineage>
</organism>
<comment type="caution">
    <text evidence="2">The sequence shown here is derived from an EMBL/GenBank/DDBJ whole genome shotgun (WGS) entry which is preliminary data.</text>
</comment>
<dbReference type="Proteomes" id="UP000599391">
    <property type="component" value="Unassembled WGS sequence"/>
</dbReference>
<accession>A0A8J7HLD3</accession>
<evidence type="ECO:0000256" key="1">
    <source>
        <dbReference type="SAM" id="SignalP"/>
    </source>
</evidence>
<dbReference type="PROSITE" id="PS51257">
    <property type="entry name" value="PROKAR_LIPOPROTEIN"/>
    <property type="match status" value="1"/>
</dbReference>
<reference evidence="2 3" key="1">
    <citation type="journal article" date="2021" name="Int. J. Syst. Evol. Microbiol.">
        <title>Amazonocrinis nigriterrae gen. nov., sp. nov., Atlanticothrix silvestris gen. nov., sp. nov. and Dendronalium phyllosphericum gen. nov., sp. nov., nostocacean cyanobacteria from Brazilian environments.</title>
        <authorList>
            <person name="Alvarenga D.O."/>
            <person name="Andreote A.P.D."/>
            <person name="Branco L.H.Z."/>
            <person name="Delbaje E."/>
            <person name="Cruz R.B."/>
            <person name="Varani A.M."/>
            <person name="Fiore M.F."/>
        </authorList>
    </citation>
    <scope>NUCLEOTIDE SEQUENCE [LARGE SCALE GENOMIC DNA]</scope>
    <source>
        <strain evidence="2 3">CENA357</strain>
    </source>
</reference>
<name>A0A8J7HLD3_9CYAN</name>
<keyword evidence="3" id="KW-1185">Reference proteome</keyword>
<protein>
    <recommendedName>
        <fullName evidence="4">Lipoprotein</fullName>
    </recommendedName>
</protein>
<gene>
    <name evidence="2" type="ORF">I8751_18585</name>
</gene>
<evidence type="ECO:0008006" key="4">
    <source>
        <dbReference type="Google" id="ProtNLM"/>
    </source>
</evidence>
<evidence type="ECO:0000313" key="3">
    <source>
        <dbReference type="Proteomes" id="UP000599391"/>
    </source>
</evidence>
<sequence length="158" mass="17057">MSVWCKYIVIGSVSLSMALLMTGCIENKTSQCQRLIQVVDAGDSLIEQKKGQQVITSFQLSKDLEAITKSLEELNLTDPKLKELQSQLSKVFDNLSQAIAKASKALGTAKTAEASSSGREKLQKARTEIDTALTAAAQTAGKESDALVDELNKYCSQP</sequence>
<feature type="signal peptide" evidence="1">
    <location>
        <begin position="1"/>
        <end position="18"/>
    </location>
</feature>
<dbReference type="RefSeq" id="WP_214440641.1">
    <property type="nucleotide sequence ID" value="NZ_JAECZB010000071.1"/>
</dbReference>
<keyword evidence="1" id="KW-0732">Signal</keyword>
<proteinExistence type="predicted"/>
<dbReference type="EMBL" id="JAECZB010000071">
    <property type="protein sequence ID" value="MBH8554335.1"/>
    <property type="molecule type" value="Genomic_DNA"/>
</dbReference>
<feature type="chain" id="PRO_5035145467" description="Lipoprotein" evidence="1">
    <location>
        <begin position="19"/>
        <end position="158"/>
    </location>
</feature>